<dbReference type="InterPro" id="IPR029068">
    <property type="entry name" value="Glyas_Bleomycin-R_OHBP_Dase"/>
</dbReference>
<name>A0A380FN60_STAGA</name>
<evidence type="ECO:0000313" key="2">
    <source>
        <dbReference type="Proteomes" id="UP000255277"/>
    </source>
</evidence>
<gene>
    <name evidence="1" type="primary">mhqO_4</name>
    <name evidence="1" type="ORF">NCTC12195_04428</name>
</gene>
<keyword evidence="1" id="KW-0223">Dioxygenase</keyword>
<proteinExistence type="predicted"/>
<reference evidence="1 2" key="1">
    <citation type="submission" date="2018-06" db="EMBL/GenBank/DDBJ databases">
        <authorList>
            <consortium name="Pathogen Informatics"/>
            <person name="Doyle S."/>
        </authorList>
    </citation>
    <scope>NUCLEOTIDE SEQUENCE [LARGE SCALE GENOMIC DNA]</scope>
    <source>
        <strain evidence="1 2">NCTC12195</strain>
    </source>
</reference>
<protein>
    <submittedName>
        <fullName evidence="1">Dioxygenase</fullName>
        <ecNumber evidence="1">1.13.11.-</ecNumber>
    </submittedName>
</protein>
<dbReference type="Gene3D" id="3.10.180.10">
    <property type="entry name" value="2,3-Dihydroxybiphenyl 1,2-Dioxygenase, domain 1"/>
    <property type="match status" value="1"/>
</dbReference>
<dbReference type="PANTHER" id="PTHR36110">
    <property type="entry name" value="RING-CLEAVING DIOXYGENASE MHQE-RELATED"/>
    <property type="match status" value="1"/>
</dbReference>
<keyword evidence="1" id="KW-0560">Oxidoreductase</keyword>
<dbReference type="AlphaFoldDB" id="A0A380FN60"/>
<evidence type="ECO:0000313" key="1">
    <source>
        <dbReference type="EMBL" id="SUM34901.1"/>
    </source>
</evidence>
<sequence>MQGYGEVHHVSFRLKDHEAIAQWEEKYKEVGIGNSGLVDRFYFEALYARIGHILIEVSTDGPGFMGDEPYETLGESLSLPPFLEKPT</sequence>
<dbReference type="InterPro" id="IPR052537">
    <property type="entry name" value="Extradiol_RC_dioxygenase"/>
</dbReference>
<organism evidence="1 2">
    <name type="scientific">Staphylococcus gallinarum</name>
    <dbReference type="NCBI Taxonomy" id="1293"/>
    <lineage>
        <taxon>Bacteria</taxon>
        <taxon>Bacillati</taxon>
        <taxon>Bacillota</taxon>
        <taxon>Bacilli</taxon>
        <taxon>Bacillales</taxon>
        <taxon>Staphylococcaceae</taxon>
        <taxon>Staphylococcus</taxon>
    </lineage>
</organism>
<dbReference type="EMBL" id="UHDK01000001">
    <property type="protein sequence ID" value="SUM34901.1"/>
    <property type="molecule type" value="Genomic_DNA"/>
</dbReference>
<accession>A0A380FN60</accession>
<dbReference type="GO" id="GO:0051213">
    <property type="term" value="F:dioxygenase activity"/>
    <property type="evidence" value="ECO:0007669"/>
    <property type="project" value="UniProtKB-KW"/>
</dbReference>
<dbReference type="EC" id="1.13.11.-" evidence="1"/>
<dbReference type="SUPFAM" id="SSF54593">
    <property type="entry name" value="Glyoxalase/Bleomycin resistance protein/Dihydroxybiphenyl dioxygenase"/>
    <property type="match status" value="1"/>
</dbReference>
<dbReference type="PANTHER" id="PTHR36110:SF3">
    <property type="entry name" value="VOC DOMAIN-CONTAINING PROTEIN"/>
    <property type="match status" value="1"/>
</dbReference>
<dbReference type="Proteomes" id="UP000255277">
    <property type="component" value="Unassembled WGS sequence"/>
</dbReference>